<dbReference type="InterPro" id="IPR004812">
    <property type="entry name" value="Efflux_drug-R_Bcr/CmlA"/>
</dbReference>
<name>A0A3A1YID3_9GAMM</name>
<feature type="transmembrane region" description="Helical" evidence="8">
    <location>
        <begin position="458"/>
        <end position="482"/>
    </location>
</feature>
<evidence type="ECO:0000256" key="2">
    <source>
        <dbReference type="ARBA" id="ARBA00006236"/>
    </source>
</evidence>
<feature type="transmembrane region" description="Helical" evidence="8">
    <location>
        <begin position="167"/>
        <end position="186"/>
    </location>
</feature>
<proteinExistence type="inferred from homology"/>
<sequence>MEESKAKPQASASQPKVEARGENTTSPQTYQVESEQDYAQHHLLPPEHTQVDPEQVLAHVEEVQHAGVHPDSATALTLLGQGLYQREGVLPKLPETESESPLTSDASATASLTIPPKLSLSFKAQKIAYVPVWMLGILGMFMWFTSLSTDMYLSAFPQMQHEFQADVEYTLTAFLIGFACGQLFWGPVADRLGRKIPLLIGMALYTLGSYGCAASTSLEQMIVWRLVQALGACTGPMLARAIVRDVYNKTDAAKVMSLLIFLMAAAPLLGPLIGAWVLKFYSWQAIFYIQTGFSLFITFCVLIIPETRPVEYIANARFKLVLKNYWRLITDWNFMRYCLSIFFYYIGIYAFVTGSSWLYISYYQLASEDYGLIFALNNVGVIVFSLLNRRFVAKYQVNHILTMATIVVLISSTWFMFNAGTGFLGIWGVIIPCMLFFAMNGLIPATGTALALDQVPQIAGSAAALLGFLQYSSGIVTSYLYAQVAPGGSGGPGVMASFMLVGAIFSFLCATSFSQVGRVLRVTRISYARKHRK</sequence>
<dbReference type="GO" id="GO:0005886">
    <property type="term" value="C:plasma membrane"/>
    <property type="evidence" value="ECO:0007669"/>
    <property type="project" value="UniProtKB-SubCell"/>
</dbReference>
<dbReference type="InterPro" id="IPR036259">
    <property type="entry name" value="MFS_trans_sf"/>
</dbReference>
<keyword evidence="8" id="KW-0997">Cell inner membrane</keyword>
<dbReference type="AlphaFoldDB" id="A0A3A1YID3"/>
<dbReference type="SUPFAM" id="SSF103473">
    <property type="entry name" value="MFS general substrate transporter"/>
    <property type="match status" value="1"/>
</dbReference>
<dbReference type="RefSeq" id="WP_119534355.1">
    <property type="nucleotide sequence ID" value="NZ_NRJF01000054.1"/>
</dbReference>
<feature type="transmembrane region" description="Helical" evidence="8">
    <location>
        <begin position="127"/>
        <end position="147"/>
    </location>
</feature>
<dbReference type="PANTHER" id="PTHR23502:SF132">
    <property type="entry name" value="POLYAMINE TRANSPORTER 2-RELATED"/>
    <property type="match status" value="1"/>
</dbReference>
<comment type="caution">
    <text evidence="11">The sequence shown here is derived from an EMBL/GenBank/DDBJ whole genome shotgun (WGS) entry which is preliminary data.</text>
</comment>
<dbReference type="InterPro" id="IPR011701">
    <property type="entry name" value="MFS"/>
</dbReference>
<feature type="transmembrane region" description="Helical" evidence="8">
    <location>
        <begin position="222"/>
        <end position="243"/>
    </location>
</feature>
<evidence type="ECO:0000313" key="11">
    <source>
        <dbReference type="EMBL" id="RIY36800.1"/>
    </source>
</evidence>
<dbReference type="Gene3D" id="1.20.1720.10">
    <property type="entry name" value="Multidrug resistance protein D"/>
    <property type="match status" value="1"/>
</dbReference>
<dbReference type="EMBL" id="NRJF01000054">
    <property type="protein sequence ID" value="RIY36800.1"/>
    <property type="molecule type" value="Genomic_DNA"/>
</dbReference>
<evidence type="ECO:0000256" key="7">
    <source>
        <dbReference type="ARBA" id="ARBA00023136"/>
    </source>
</evidence>
<accession>A0A3A1YID3</accession>
<evidence type="ECO:0000256" key="9">
    <source>
        <dbReference type="SAM" id="MobiDB-lite"/>
    </source>
</evidence>
<feature type="transmembrane region" description="Helical" evidence="8">
    <location>
        <begin position="337"/>
        <end position="358"/>
    </location>
</feature>
<feature type="transmembrane region" description="Helical" evidence="8">
    <location>
        <begin position="400"/>
        <end position="417"/>
    </location>
</feature>
<feature type="transmembrane region" description="Helical" evidence="8">
    <location>
        <begin position="370"/>
        <end position="388"/>
    </location>
</feature>
<dbReference type="NCBIfam" id="TIGR00710">
    <property type="entry name" value="efflux_Bcr_CflA"/>
    <property type="match status" value="1"/>
</dbReference>
<evidence type="ECO:0000256" key="3">
    <source>
        <dbReference type="ARBA" id="ARBA00022448"/>
    </source>
</evidence>
<evidence type="ECO:0000256" key="5">
    <source>
        <dbReference type="ARBA" id="ARBA00022692"/>
    </source>
</evidence>
<keyword evidence="7 8" id="KW-0472">Membrane</keyword>
<evidence type="ECO:0000313" key="12">
    <source>
        <dbReference type="Proteomes" id="UP000265964"/>
    </source>
</evidence>
<protein>
    <recommendedName>
        <fullName evidence="8">Bcr/CflA family efflux transporter</fullName>
    </recommendedName>
</protein>
<comment type="similarity">
    <text evidence="2 8">Belongs to the major facilitator superfamily. Bcr/CmlA family.</text>
</comment>
<feature type="transmembrane region" description="Helical" evidence="8">
    <location>
        <begin position="198"/>
        <end position="216"/>
    </location>
</feature>
<dbReference type="Pfam" id="PF07690">
    <property type="entry name" value="MFS_1"/>
    <property type="match status" value="1"/>
</dbReference>
<feature type="domain" description="Major facilitator superfamily (MFS) profile" evidence="10">
    <location>
        <begin position="120"/>
        <end position="514"/>
    </location>
</feature>
<dbReference type="OrthoDB" id="9814303at2"/>
<dbReference type="PROSITE" id="PS50850">
    <property type="entry name" value="MFS"/>
    <property type="match status" value="1"/>
</dbReference>
<evidence type="ECO:0000256" key="4">
    <source>
        <dbReference type="ARBA" id="ARBA00022475"/>
    </source>
</evidence>
<evidence type="ECO:0000259" key="10">
    <source>
        <dbReference type="PROSITE" id="PS50850"/>
    </source>
</evidence>
<keyword evidence="5 8" id="KW-0812">Transmembrane</keyword>
<keyword evidence="4" id="KW-1003">Cell membrane</keyword>
<feature type="compositionally biased region" description="Polar residues" evidence="9">
    <location>
        <begin position="22"/>
        <end position="33"/>
    </location>
</feature>
<keyword evidence="6 8" id="KW-1133">Transmembrane helix</keyword>
<feature type="region of interest" description="Disordered" evidence="9">
    <location>
        <begin position="1"/>
        <end position="40"/>
    </location>
</feature>
<dbReference type="CDD" id="cd17320">
    <property type="entry name" value="MFS_MdfA_MDR_like"/>
    <property type="match status" value="1"/>
</dbReference>
<gene>
    <name evidence="11" type="ORF">CKF59_02230</name>
</gene>
<feature type="transmembrane region" description="Helical" evidence="8">
    <location>
        <begin position="423"/>
        <end position="446"/>
    </location>
</feature>
<evidence type="ECO:0000256" key="1">
    <source>
        <dbReference type="ARBA" id="ARBA00004651"/>
    </source>
</evidence>
<feature type="transmembrane region" description="Helical" evidence="8">
    <location>
        <begin position="283"/>
        <end position="304"/>
    </location>
</feature>
<dbReference type="InterPro" id="IPR020846">
    <property type="entry name" value="MFS_dom"/>
</dbReference>
<keyword evidence="12" id="KW-1185">Reference proteome</keyword>
<dbReference type="PANTHER" id="PTHR23502">
    <property type="entry name" value="MAJOR FACILITATOR SUPERFAMILY"/>
    <property type="match status" value="1"/>
</dbReference>
<keyword evidence="3 8" id="KW-0813">Transport</keyword>
<evidence type="ECO:0000256" key="8">
    <source>
        <dbReference type="RuleBase" id="RU365088"/>
    </source>
</evidence>
<feature type="transmembrane region" description="Helical" evidence="8">
    <location>
        <begin position="255"/>
        <end position="277"/>
    </location>
</feature>
<comment type="subcellular location">
    <subcellularLocation>
        <location evidence="8">Cell inner membrane</location>
        <topology evidence="8">Multi-pass membrane protein</topology>
    </subcellularLocation>
    <subcellularLocation>
        <location evidence="1">Cell membrane</location>
        <topology evidence="1">Multi-pass membrane protein</topology>
    </subcellularLocation>
</comment>
<evidence type="ECO:0000256" key="6">
    <source>
        <dbReference type="ARBA" id="ARBA00022989"/>
    </source>
</evidence>
<reference evidence="11 12" key="1">
    <citation type="submission" date="2017-08" db="EMBL/GenBank/DDBJ databases">
        <title>Reclassification of Bisgaard taxon 37 and 44.</title>
        <authorList>
            <person name="Christensen H."/>
        </authorList>
    </citation>
    <scope>NUCLEOTIDE SEQUENCE [LARGE SCALE GENOMIC DNA]</scope>
    <source>
        <strain evidence="11 12">EEAB3T1</strain>
    </source>
</reference>
<organism evidence="11 12">
    <name type="scientific">Psittacicella gerlachiana</name>
    <dbReference type="NCBI Taxonomy" id="2028574"/>
    <lineage>
        <taxon>Bacteria</taxon>
        <taxon>Pseudomonadati</taxon>
        <taxon>Pseudomonadota</taxon>
        <taxon>Gammaproteobacteria</taxon>
        <taxon>Pasteurellales</taxon>
        <taxon>Psittacicellaceae</taxon>
        <taxon>Psittacicella</taxon>
    </lineage>
</organism>
<dbReference type="GO" id="GO:1990961">
    <property type="term" value="P:xenobiotic detoxification by transmembrane export across the plasma membrane"/>
    <property type="evidence" value="ECO:0007669"/>
    <property type="project" value="InterPro"/>
</dbReference>
<feature type="transmembrane region" description="Helical" evidence="8">
    <location>
        <begin position="494"/>
        <end position="520"/>
    </location>
</feature>
<dbReference type="GO" id="GO:0042910">
    <property type="term" value="F:xenobiotic transmembrane transporter activity"/>
    <property type="evidence" value="ECO:0007669"/>
    <property type="project" value="InterPro"/>
</dbReference>
<dbReference type="Proteomes" id="UP000265964">
    <property type="component" value="Unassembled WGS sequence"/>
</dbReference>